<evidence type="ECO:0000259" key="2">
    <source>
        <dbReference type="Pfam" id="PF07861"/>
    </source>
</evidence>
<sequence>MCSVVSVNMPTSPNPLSYLTKAFTLLLTLLLLSSLQYETAFARQTPPALSLLSSVSSTSVSSNTKYTRVSNTNTQEVCVTTNTNVSLLIDPVTSSTKQTLSCTPSLLPQPQTHIYVPYTDTSSYLYVPYITNTHISLYYTDKKADPSSFLTFPHTDIATPYGDEKVISITKTTTNLIALLTTRNIFFFDIHVTEKPKITVPIHKQIDNTYLSDIPSLRNSRYTFSLTHPNKDITIDRYTGQIHLSSLPTSPITAIAINRDTTTHITYAIDTHNPTTSHRSKREMQDRQIKNPHVNRSPLKVQDRALINTSLDKWCSELTICNGGNEPIIRYYGYLMLTPNISNITTTVSVNQSTITISPSWSIPGKIIRTSTDSHGWLHGTGFAKSYATPTSFLINTSNVITNGMNSMFSLPSGLTLNTSNGEITGSIDKSVTPGLYQFVVTAFFGKTLSYVNPFFGKNWTYTFTLSDSYTTATYQIYVTYRESNSLYITLIQGQNLSLTAPFPSRYAMTLLHTAGSLPSGLNLVSRSITGIVAGPPGVYEYVVTYARTATIGQYSKHGTSSTNVFLKGICNTCSRKTAIFEHMPKDVYTTLSTVITPELAVVTYIFTVLGQLKTNTVHTYASLGAKRVSISLPVPPFFLLFSQYTYTTLTSPGSGLPKGLTLDRYRKYITGSINPSITQGVYIAYITALAVFTIAVDAVYITVYNTDISTTSIKTSVLIGQSSVYIPLPSSSFYTLSVTETDRTEPGVGLPSGLFIDTAVGVVRGQVNRNVRPGLYTVNISLDVFKIRKKDTLFIYVLPYTPL</sequence>
<dbReference type="HOGENOM" id="CLU_019304_0_0_11"/>
<dbReference type="KEGG" id="twh:TWT_602"/>
<name>Q83FU6_TROWT</name>
<accession>Q83FU6</accession>
<evidence type="ECO:0000313" key="3">
    <source>
        <dbReference type="EMBL" id="AAO44699.1"/>
    </source>
</evidence>
<feature type="domain" description="WisP N-terminal" evidence="2">
    <location>
        <begin position="45"/>
        <end position="283"/>
    </location>
</feature>
<evidence type="ECO:0000313" key="4">
    <source>
        <dbReference type="Proteomes" id="UP000002200"/>
    </source>
</evidence>
<feature type="transmembrane region" description="Helical" evidence="1">
    <location>
        <begin position="683"/>
        <end position="705"/>
    </location>
</feature>
<dbReference type="EMBL" id="AE014184">
    <property type="protein sequence ID" value="AAO44699.1"/>
    <property type="molecule type" value="Genomic_DNA"/>
</dbReference>
<protein>
    <recommendedName>
        <fullName evidence="2">WisP N-terminal domain-containing protein</fullName>
    </recommendedName>
</protein>
<keyword evidence="4" id="KW-1185">Reference proteome</keyword>
<dbReference type="Pfam" id="PF07861">
    <property type="entry name" value="WND"/>
    <property type="match status" value="1"/>
</dbReference>
<dbReference type="InterPro" id="IPR012503">
    <property type="entry name" value="WisP_N"/>
</dbReference>
<organism evidence="3 4">
    <name type="scientific">Tropheryma whipplei (strain Twist)</name>
    <name type="common">Whipple's bacillus</name>
    <dbReference type="NCBI Taxonomy" id="203267"/>
    <lineage>
        <taxon>Bacteria</taxon>
        <taxon>Bacillati</taxon>
        <taxon>Actinomycetota</taxon>
        <taxon>Actinomycetes</taxon>
        <taxon>Micrococcales</taxon>
        <taxon>Tropherymataceae</taxon>
        <taxon>Tropheryma</taxon>
    </lineage>
</organism>
<gene>
    <name evidence="3" type="ordered locus">TWT_602</name>
</gene>
<keyword evidence="1" id="KW-1133">Transmembrane helix</keyword>
<proteinExistence type="predicted"/>
<keyword evidence="1" id="KW-0472">Membrane</keyword>
<evidence type="ECO:0000256" key="1">
    <source>
        <dbReference type="SAM" id="Phobius"/>
    </source>
</evidence>
<dbReference type="Proteomes" id="UP000002200">
    <property type="component" value="Chromosome"/>
</dbReference>
<dbReference type="AlphaFoldDB" id="Q83FU6"/>
<keyword evidence="1" id="KW-0812">Transmembrane</keyword>
<dbReference type="Pfam" id="PF05345">
    <property type="entry name" value="He_PIG"/>
    <property type="match status" value="3"/>
</dbReference>
<reference evidence="3 4" key="1">
    <citation type="journal article" date="2003" name="Genome Res.">
        <title>Tropheryma whipplei twist: a human pathogenic Actinobacteria with a reduced genome.</title>
        <authorList>
            <person name="Raoult D."/>
            <person name="Ogata H."/>
            <person name="Audic S."/>
            <person name="Robert C."/>
            <person name="Suhre K."/>
            <person name="Drancourt M."/>
            <person name="Claverie J.-M."/>
        </authorList>
    </citation>
    <scope>NUCLEOTIDE SEQUENCE [LARGE SCALE GENOMIC DNA]</scope>
    <source>
        <strain evidence="3 4">Twist</strain>
    </source>
</reference>